<feature type="transmembrane region" description="Helical" evidence="6">
    <location>
        <begin position="68"/>
        <end position="91"/>
    </location>
</feature>
<dbReference type="SUPFAM" id="SSF103481">
    <property type="entry name" value="Multidrug resistance efflux transporter EmrE"/>
    <property type="match status" value="1"/>
</dbReference>
<feature type="transmembrane region" description="Helical" evidence="6">
    <location>
        <begin position="6"/>
        <end position="25"/>
    </location>
</feature>
<feature type="transmembrane region" description="Helical" evidence="6">
    <location>
        <begin position="45"/>
        <end position="62"/>
    </location>
</feature>
<dbReference type="PANTHER" id="PTHR30561">
    <property type="entry name" value="SMR FAMILY PROTON-DEPENDENT DRUG EFFLUX TRANSPORTER SUGE"/>
    <property type="match status" value="1"/>
</dbReference>
<dbReference type="InterPro" id="IPR000390">
    <property type="entry name" value="Small_drug/metabolite_transptr"/>
</dbReference>
<dbReference type="AlphaFoldDB" id="A0A1J5SQV2"/>
<keyword evidence="3 6" id="KW-0812">Transmembrane</keyword>
<dbReference type="InterPro" id="IPR037185">
    <property type="entry name" value="EmrE-like"/>
</dbReference>
<evidence type="ECO:0000313" key="7">
    <source>
        <dbReference type="EMBL" id="OIR06400.1"/>
    </source>
</evidence>
<protein>
    <submittedName>
        <fullName evidence="7">4-amino-4-deoxy-L-arabinose-phosphoundecaprenol flippase subunit ArnE</fullName>
    </submittedName>
</protein>
<comment type="subcellular location">
    <subcellularLocation>
        <location evidence="1">Cell membrane</location>
        <topology evidence="1">Multi-pass membrane protein</topology>
    </subcellularLocation>
</comment>
<keyword evidence="4 6" id="KW-1133">Transmembrane helix</keyword>
<proteinExistence type="predicted"/>
<keyword evidence="5 6" id="KW-0472">Membrane</keyword>
<comment type="caution">
    <text evidence="7">The sequence shown here is derived from an EMBL/GenBank/DDBJ whole genome shotgun (WGS) entry which is preliminary data.</text>
</comment>
<evidence type="ECO:0000256" key="5">
    <source>
        <dbReference type="ARBA" id="ARBA00023136"/>
    </source>
</evidence>
<gene>
    <name evidence="7" type="primary">arnE_5</name>
    <name evidence="7" type="ORF">GALL_115900</name>
</gene>
<dbReference type="PANTHER" id="PTHR30561:SF9">
    <property type="entry name" value="4-AMINO-4-DEOXY-L-ARABINOSE-PHOSPHOUNDECAPRENOL FLIPPASE SUBUNIT ARNF-RELATED"/>
    <property type="match status" value="1"/>
</dbReference>
<keyword evidence="2" id="KW-1003">Cell membrane</keyword>
<dbReference type="GO" id="GO:0005886">
    <property type="term" value="C:plasma membrane"/>
    <property type="evidence" value="ECO:0007669"/>
    <property type="project" value="UniProtKB-SubCell"/>
</dbReference>
<evidence type="ECO:0000256" key="2">
    <source>
        <dbReference type="ARBA" id="ARBA00022475"/>
    </source>
</evidence>
<organism evidence="7">
    <name type="scientific">mine drainage metagenome</name>
    <dbReference type="NCBI Taxonomy" id="410659"/>
    <lineage>
        <taxon>unclassified sequences</taxon>
        <taxon>metagenomes</taxon>
        <taxon>ecological metagenomes</taxon>
    </lineage>
</organism>
<evidence type="ECO:0000256" key="4">
    <source>
        <dbReference type="ARBA" id="ARBA00022989"/>
    </source>
</evidence>
<feature type="transmembrane region" description="Helical" evidence="6">
    <location>
        <begin position="98"/>
        <end position="116"/>
    </location>
</feature>
<sequence length="118" mass="12751">MFYSLLVTAYLLITTCAIIVFKLGARGTHLKIAAGAIQGTMNGHFVLGIALYVVSFCLWLAVLSMRPISYIVPLTTGLSQILIVGAGWWILREKISPLNFAGIGFIILGAVLISLGRR</sequence>
<dbReference type="EMBL" id="MLJW01000044">
    <property type="protein sequence ID" value="OIR06400.1"/>
    <property type="molecule type" value="Genomic_DNA"/>
</dbReference>
<dbReference type="Gene3D" id="1.10.3730.20">
    <property type="match status" value="1"/>
</dbReference>
<accession>A0A1J5SQV2</accession>
<evidence type="ECO:0000256" key="1">
    <source>
        <dbReference type="ARBA" id="ARBA00004651"/>
    </source>
</evidence>
<name>A0A1J5SQV2_9ZZZZ</name>
<reference evidence="7" key="1">
    <citation type="submission" date="2016-10" db="EMBL/GenBank/DDBJ databases">
        <title>Sequence of Gallionella enrichment culture.</title>
        <authorList>
            <person name="Poehlein A."/>
            <person name="Muehling M."/>
            <person name="Daniel R."/>
        </authorList>
    </citation>
    <scope>NUCLEOTIDE SEQUENCE</scope>
</reference>
<evidence type="ECO:0000256" key="6">
    <source>
        <dbReference type="SAM" id="Phobius"/>
    </source>
</evidence>
<evidence type="ECO:0000256" key="3">
    <source>
        <dbReference type="ARBA" id="ARBA00022692"/>
    </source>
</evidence>
<dbReference type="GO" id="GO:0022857">
    <property type="term" value="F:transmembrane transporter activity"/>
    <property type="evidence" value="ECO:0007669"/>
    <property type="project" value="InterPro"/>
</dbReference>